<sequence>MNTFVFAKINNERVFVGTFSSIETIYDEVESKLIELGHDDWIGAHPIYMMGTKGEPYRMLWAKKEPSQNKSGKVDDEVDY</sequence>
<comment type="caution">
    <text evidence="1">The sequence shown here is derived from an EMBL/GenBank/DDBJ whole genome shotgun (WGS) entry which is preliminary data.</text>
</comment>
<evidence type="ECO:0000313" key="2">
    <source>
        <dbReference type="Proteomes" id="UP000664256"/>
    </source>
</evidence>
<accession>A0ABS3H5M2</accession>
<dbReference type="Proteomes" id="UP000664256">
    <property type="component" value="Unassembled WGS sequence"/>
</dbReference>
<name>A0ABS3H5M2_9ENTE</name>
<keyword evidence="2" id="KW-1185">Reference proteome</keyword>
<protein>
    <recommendedName>
        <fullName evidence="3">Phage protein</fullName>
    </recommendedName>
</protein>
<gene>
    <name evidence="1" type="ORF">JZO76_00045</name>
</gene>
<dbReference type="EMBL" id="JAFLVT010000001">
    <property type="protein sequence ID" value="MBO0447918.1"/>
    <property type="molecule type" value="Genomic_DNA"/>
</dbReference>
<evidence type="ECO:0008006" key="3">
    <source>
        <dbReference type="Google" id="ProtNLM"/>
    </source>
</evidence>
<reference evidence="1 2" key="1">
    <citation type="submission" date="2021-03" db="EMBL/GenBank/DDBJ databases">
        <title>Enterococcal diversity collection.</title>
        <authorList>
            <person name="Gilmore M.S."/>
            <person name="Schwartzman J."/>
            <person name="Van Tyne D."/>
            <person name="Martin M."/>
            <person name="Earl A.M."/>
            <person name="Manson A.L."/>
            <person name="Straub T."/>
            <person name="Salamzade R."/>
            <person name="Saavedra J."/>
            <person name="Lebreton F."/>
            <person name="Prichula J."/>
            <person name="Schaufler K."/>
            <person name="Gaca A."/>
            <person name="Sgardioli B."/>
            <person name="Wagenaar J."/>
            <person name="Strong T."/>
        </authorList>
    </citation>
    <scope>NUCLEOTIDE SEQUENCE [LARGE SCALE GENOMIC DNA]</scope>
    <source>
        <strain evidence="1 2">MJM12</strain>
    </source>
</reference>
<dbReference type="RefSeq" id="WP_206902133.1">
    <property type="nucleotide sequence ID" value="NZ_JAFLVT010000001.1"/>
</dbReference>
<organism evidence="1 2">
    <name type="scientific">Candidatus Enterococcus myersii</name>
    <dbReference type="NCBI Taxonomy" id="2815322"/>
    <lineage>
        <taxon>Bacteria</taxon>
        <taxon>Bacillati</taxon>
        <taxon>Bacillota</taxon>
        <taxon>Bacilli</taxon>
        <taxon>Lactobacillales</taxon>
        <taxon>Enterococcaceae</taxon>
        <taxon>Enterococcus</taxon>
    </lineage>
</organism>
<proteinExistence type="predicted"/>
<evidence type="ECO:0000313" key="1">
    <source>
        <dbReference type="EMBL" id="MBO0447918.1"/>
    </source>
</evidence>